<name>A0A1G4REN9_9CAUL</name>
<evidence type="ECO:0000313" key="2">
    <source>
        <dbReference type="Proteomes" id="UP000199150"/>
    </source>
</evidence>
<sequence length="230" mass="24774">MNRTTLLLAAGIATLVFLAVLFMPELNLPHGASGGKSSKSDAEIALDAGTLDTKTAREVLALKRAGIHLTLADLDSARNDAPENRIYGAVAEIAHPVFETVNPRDADHKSHQAVCFAIRRDSGVAHEIVYYNAENLYEMGGTGLYGWIRSGCAAAVRASKQTLSETSYMVKILALVPKDETHASIRSSISGNLYMACGEETRQHLKGLSEAARAGMEARESERCRKLSGM</sequence>
<protein>
    <submittedName>
        <fullName evidence="1">Uncharacterized protein</fullName>
    </submittedName>
</protein>
<evidence type="ECO:0000313" key="1">
    <source>
        <dbReference type="EMBL" id="SCW54975.1"/>
    </source>
</evidence>
<dbReference type="RefSeq" id="WP_090646694.1">
    <property type="nucleotide sequence ID" value="NZ_CBCRYE010000004.1"/>
</dbReference>
<organism evidence="1 2">
    <name type="scientific">Asticcacaulis taihuensis</name>
    <dbReference type="NCBI Taxonomy" id="260084"/>
    <lineage>
        <taxon>Bacteria</taxon>
        <taxon>Pseudomonadati</taxon>
        <taxon>Pseudomonadota</taxon>
        <taxon>Alphaproteobacteria</taxon>
        <taxon>Caulobacterales</taxon>
        <taxon>Caulobacteraceae</taxon>
        <taxon>Asticcacaulis</taxon>
    </lineage>
</organism>
<proteinExistence type="predicted"/>
<gene>
    <name evidence="1" type="ORF">SAMN02927928_1815</name>
</gene>
<dbReference type="Proteomes" id="UP000199150">
    <property type="component" value="Unassembled WGS sequence"/>
</dbReference>
<keyword evidence="2" id="KW-1185">Reference proteome</keyword>
<dbReference type="AlphaFoldDB" id="A0A1G4REN9"/>
<accession>A0A1G4REN9</accession>
<dbReference type="EMBL" id="FMTS01000002">
    <property type="protein sequence ID" value="SCW54975.1"/>
    <property type="molecule type" value="Genomic_DNA"/>
</dbReference>
<dbReference type="OrthoDB" id="9873861at2"/>
<dbReference type="STRING" id="260084.SAMN02927928_1815"/>
<reference evidence="2" key="1">
    <citation type="submission" date="2016-10" db="EMBL/GenBank/DDBJ databases">
        <authorList>
            <person name="Varghese N."/>
            <person name="Submissions S."/>
        </authorList>
    </citation>
    <scope>NUCLEOTIDE SEQUENCE [LARGE SCALE GENOMIC DNA]</scope>
    <source>
        <strain evidence="2">CGMCC 1.3431</strain>
    </source>
</reference>